<comment type="similarity">
    <text evidence="1">Belongs to the iron/ascorbate-dependent oxidoreductase family.</text>
</comment>
<dbReference type="PROSITE" id="PS51471">
    <property type="entry name" value="FE2OG_OXY"/>
    <property type="match status" value="1"/>
</dbReference>
<evidence type="ECO:0000313" key="3">
    <source>
        <dbReference type="EMBL" id="VVO18556.1"/>
    </source>
</evidence>
<feature type="domain" description="Fe2OG dioxygenase" evidence="2">
    <location>
        <begin position="121"/>
        <end position="245"/>
    </location>
</feature>
<protein>
    <recommendedName>
        <fullName evidence="2">Fe2OG dioxygenase domain-containing protein</fullName>
    </recommendedName>
</protein>
<evidence type="ECO:0000256" key="1">
    <source>
        <dbReference type="RuleBase" id="RU003682"/>
    </source>
</evidence>
<reference evidence="3 4" key="1">
    <citation type="submission" date="2019-09" db="EMBL/GenBank/DDBJ databases">
        <authorList>
            <person name="Chandra G."/>
            <person name="Truman W A."/>
        </authorList>
    </citation>
    <scope>NUCLEOTIDE SEQUENCE [LARGE SCALE GENOMIC DNA]</scope>
    <source>
        <strain evidence="3">PS691</strain>
    </source>
</reference>
<keyword evidence="1" id="KW-0408">Iron</keyword>
<dbReference type="GO" id="GO:0016491">
    <property type="term" value="F:oxidoreductase activity"/>
    <property type="evidence" value="ECO:0007669"/>
    <property type="project" value="UniProtKB-KW"/>
</dbReference>
<gene>
    <name evidence="3" type="ORF">PS691_03997</name>
</gene>
<dbReference type="InterPro" id="IPR005123">
    <property type="entry name" value="Oxoglu/Fe-dep_dioxygenase_dom"/>
</dbReference>
<sequence length="256" mass="28561">MMLDVERLDETCIKKLVHEEVLAIRLKGFLPKPQALRIGDKILAPGFEGYLNAPSIGRIGMAFYEAQNQPLLIEDYFHCAASNIAELRARCAPYASPIDTLRCMLDECWPVGAHLENIYGRKMYVGLSRVVNPGVCFLAHHDIFAKDAPDSLQAHSLEAQLACNVYLNMPPEGGALQIWKDDISADRFDEMRGDSYGIDPALLGPPSLEIRPEPGDFIMFNSRRMHSVTPGVSDPRLSLSFFVGYRGNTSPLTYWS</sequence>
<accession>A0A5E7DPR1</accession>
<name>A0A5E7DPR1_PSEFL</name>
<dbReference type="Pfam" id="PF13640">
    <property type="entry name" value="2OG-FeII_Oxy_3"/>
    <property type="match status" value="1"/>
</dbReference>
<dbReference type="OrthoDB" id="6532393at2"/>
<dbReference type="Gene3D" id="2.60.120.620">
    <property type="entry name" value="q2cbj1_9rhob like domain"/>
    <property type="match status" value="1"/>
</dbReference>
<evidence type="ECO:0000259" key="2">
    <source>
        <dbReference type="PROSITE" id="PS51471"/>
    </source>
</evidence>
<evidence type="ECO:0000313" key="4">
    <source>
        <dbReference type="Proteomes" id="UP000337909"/>
    </source>
</evidence>
<dbReference type="SUPFAM" id="SSF51197">
    <property type="entry name" value="Clavaminate synthase-like"/>
    <property type="match status" value="1"/>
</dbReference>
<keyword evidence="1" id="KW-0560">Oxidoreductase</keyword>
<dbReference type="RefSeq" id="WP_150643858.1">
    <property type="nucleotide sequence ID" value="NZ_CABVHQ010000044.1"/>
</dbReference>
<dbReference type="EMBL" id="CABVHQ010000044">
    <property type="protein sequence ID" value="VVO18556.1"/>
    <property type="molecule type" value="Genomic_DNA"/>
</dbReference>
<dbReference type="AlphaFoldDB" id="A0A5E7DPR1"/>
<keyword evidence="1" id="KW-0479">Metal-binding</keyword>
<dbReference type="Proteomes" id="UP000337909">
    <property type="component" value="Unassembled WGS sequence"/>
</dbReference>
<dbReference type="GO" id="GO:0046872">
    <property type="term" value="F:metal ion binding"/>
    <property type="evidence" value="ECO:0007669"/>
    <property type="project" value="UniProtKB-KW"/>
</dbReference>
<dbReference type="InterPro" id="IPR044862">
    <property type="entry name" value="Pro_4_hyd_alph_FE2OG_OXY"/>
</dbReference>
<organism evidence="3 4">
    <name type="scientific">Pseudomonas fluorescens</name>
    <dbReference type="NCBI Taxonomy" id="294"/>
    <lineage>
        <taxon>Bacteria</taxon>
        <taxon>Pseudomonadati</taxon>
        <taxon>Pseudomonadota</taxon>
        <taxon>Gammaproteobacteria</taxon>
        <taxon>Pseudomonadales</taxon>
        <taxon>Pseudomonadaceae</taxon>
        <taxon>Pseudomonas</taxon>
    </lineage>
</organism>
<proteinExistence type="inferred from homology"/>